<name>A0A934TQM5_9BURK</name>
<evidence type="ECO:0000313" key="1">
    <source>
        <dbReference type="EMBL" id="MBK6005473.1"/>
    </source>
</evidence>
<dbReference type="RefSeq" id="WP_201166808.1">
    <property type="nucleotide sequence ID" value="NZ_JAEPWM010000001.1"/>
</dbReference>
<gene>
    <name evidence="1" type="ORF">JJB11_05165</name>
</gene>
<accession>A0A934TQM5</accession>
<reference evidence="1" key="1">
    <citation type="journal article" date="2012" name="J. Microbiol. Biotechnol.">
        <title>Ramlibacter ginsenosidimutans sp. nov., with ginsenoside-converting activity.</title>
        <authorList>
            <person name="Wang L."/>
            <person name="An D.S."/>
            <person name="Kim S.G."/>
            <person name="Jin F.X."/>
            <person name="Kim S.C."/>
            <person name="Lee S.T."/>
            <person name="Im W.T."/>
        </authorList>
    </citation>
    <scope>NUCLEOTIDE SEQUENCE</scope>
    <source>
        <strain evidence="1">KACC 17527</strain>
    </source>
</reference>
<dbReference type="Proteomes" id="UP000630528">
    <property type="component" value="Unassembled WGS sequence"/>
</dbReference>
<keyword evidence="2" id="KW-1185">Reference proteome</keyword>
<organism evidence="1 2">
    <name type="scientific">Ramlibacter ginsenosidimutans</name>
    <dbReference type="NCBI Taxonomy" id="502333"/>
    <lineage>
        <taxon>Bacteria</taxon>
        <taxon>Pseudomonadati</taxon>
        <taxon>Pseudomonadota</taxon>
        <taxon>Betaproteobacteria</taxon>
        <taxon>Burkholderiales</taxon>
        <taxon>Comamonadaceae</taxon>
        <taxon>Ramlibacter</taxon>
    </lineage>
</organism>
<evidence type="ECO:0000313" key="2">
    <source>
        <dbReference type="Proteomes" id="UP000630528"/>
    </source>
</evidence>
<sequence>MDAINAAEAFIASNPTATESAVLRKLLQALQEDSAFDLHSLYELNLASFDLAIDVMNAWRLQRYVRGRVVVAAVRLDQH</sequence>
<comment type="caution">
    <text evidence="1">The sequence shown here is derived from an EMBL/GenBank/DDBJ whole genome shotgun (WGS) entry which is preliminary data.</text>
</comment>
<dbReference type="EMBL" id="JAEPWM010000001">
    <property type="protein sequence ID" value="MBK6005473.1"/>
    <property type="molecule type" value="Genomic_DNA"/>
</dbReference>
<reference evidence="1" key="2">
    <citation type="submission" date="2021-01" db="EMBL/GenBank/DDBJ databases">
        <authorList>
            <person name="Kang M."/>
        </authorList>
    </citation>
    <scope>NUCLEOTIDE SEQUENCE</scope>
    <source>
        <strain evidence="1">KACC 17527</strain>
    </source>
</reference>
<protein>
    <submittedName>
        <fullName evidence="1">Uncharacterized protein</fullName>
    </submittedName>
</protein>
<dbReference type="AlphaFoldDB" id="A0A934TQM5"/>
<proteinExistence type="predicted"/>